<feature type="transmembrane region" description="Helical" evidence="1">
    <location>
        <begin position="33"/>
        <end position="52"/>
    </location>
</feature>
<evidence type="ECO:0000313" key="3">
    <source>
        <dbReference type="Proteomes" id="UP000031972"/>
    </source>
</evidence>
<proteinExistence type="predicted"/>
<evidence type="ECO:0000256" key="1">
    <source>
        <dbReference type="SAM" id="Phobius"/>
    </source>
</evidence>
<comment type="caution">
    <text evidence="2">The sequence shown here is derived from an EMBL/GenBank/DDBJ whole genome shotgun (WGS) entry which is preliminary data.</text>
</comment>
<feature type="transmembrane region" description="Helical" evidence="1">
    <location>
        <begin position="144"/>
        <end position="172"/>
    </location>
</feature>
<dbReference type="OrthoDB" id="2955631at2"/>
<keyword evidence="3" id="KW-1185">Reference proteome</keyword>
<reference evidence="2 3" key="1">
    <citation type="submission" date="2015-01" db="EMBL/GenBank/DDBJ databases">
        <title>Jeotgalibacillus campisalis genome sequencing.</title>
        <authorList>
            <person name="Goh K.M."/>
            <person name="Chan K.-G."/>
            <person name="Yaakop A.S."/>
            <person name="Ee R."/>
            <person name="Gan H.M."/>
            <person name="Chan C.S."/>
        </authorList>
    </citation>
    <scope>NUCLEOTIDE SEQUENCE [LARGE SCALE GENOMIC DNA]</scope>
    <source>
        <strain evidence="2 3">SF-57</strain>
    </source>
</reference>
<dbReference type="PATRIC" id="fig|220754.4.peg.1043"/>
<evidence type="ECO:0008006" key="4">
    <source>
        <dbReference type="Google" id="ProtNLM"/>
    </source>
</evidence>
<keyword evidence="1" id="KW-0472">Membrane</keyword>
<accession>A0A0C2W550</accession>
<dbReference type="Proteomes" id="UP000031972">
    <property type="component" value="Unassembled WGS sequence"/>
</dbReference>
<dbReference type="InterPro" id="IPR018723">
    <property type="entry name" value="DUF2254_membrane"/>
</dbReference>
<feature type="transmembrane region" description="Helical" evidence="1">
    <location>
        <begin position="72"/>
        <end position="98"/>
    </location>
</feature>
<sequence>MGSQLKENIKWYRQMPKEEKWLYKYSNLWMTPLKYTVVSLLLFGLTVWLDLWQNYGSKMPLVQPDYQLTTTILSSLTTGLLSLTTFTFYGVLTALTTFSSMFSPRILRNFMVTKKTQRTLGIFIGSFLYVLLCLLFLTEETSYFFIPVTATFLAVFALGSFVVFVNHIINWLQITNMTIDMKKESMRIIGKSAVSELDVNQLEAGAKIEDQLPKKKGMPILLKESGYLQSINFRELFEQSQKDGILVRLEHKVDNFVFAYSPVLTYWKTEDSTEELDEEKYVNMFHIGKKQRELHDIEYSLNKFVEIAIRALGNDDPRTASGTLYQLGDLLINISQNECFTSYLVDDEQKLRVMIKSLNFDDYLHISFASIRQYAGQNIVVTIELLAVMQAIAKGVKERDHDSVWNFVEYIVKGFDYQYLHRLDRRRFYEILQEIASVTGYTSQYSKLADKSLAHLTDDDEIEDAKKYIGTLE</sequence>
<keyword evidence="1" id="KW-1133">Transmembrane helix</keyword>
<keyword evidence="1" id="KW-0812">Transmembrane</keyword>
<dbReference type="EMBL" id="JXRR01000008">
    <property type="protein sequence ID" value="KIL51143.1"/>
    <property type="molecule type" value="Genomic_DNA"/>
</dbReference>
<name>A0A0C2W550_9BACL</name>
<dbReference type="RefSeq" id="WP_052476789.1">
    <property type="nucleotide sequence ID" value="NZ_JXRR01000008.1"/>
</dbReference>
<gene>
    <name evidence="2" type="ORF">KR50_10240</name>
</gene>
<feature type="transmembrane region" description="Helical" evidence="1">
    <location>
        <begin position="119"/>
        <end position="138"/>
    </location>
</feature>
<evidence type="ECO:0000313" key="2">
    <source>
        <dbReference type="EMBL" id="KIL51143.1"/>
    </source>
</evidence>
<protein>
    <recommendedName>
        <fullName evidence="4">DUF2254 domain-containing protein</fullName>
    </recommendedName>
</protein>
<dbReference type="AlphaFoldDB" id="A0A0C2W550"/>
<dbReference type="Pfam" id="PF10011">
    <property type="entry name" value="DUF2254"/>
    <property type="match status" value="1"/>
</dbReference>
<organism evidence="2 3">
    <name type="scientific">Jeotgalibacillus campisalis</name>
    <dbReference type="NCBI Taxonomy" id="220754"/>
    <lineage>
        <taxon>Bacteria</taxon>
        <taxon>Bacillati</taxon>
        <taxon>Bacillota</taxon>
        <taxon>Bacilli</taxon>
        <taxon>Bacillales</taxon>
        <taxon>Caryophanaceae</taxon>
        <taxon>Jeotgalibacillus</taxon>
    </lineage>
</organism>